<dbReference type="EMBL" id="QSKL01000012">
    <property type="protein sequence ID" value="RHE59208.1"/>
    <property type="molecule type" value="Genomic_DNA"/>
</dbReference>
<organism evidence="3 4">
    <name type="scientific">Bacteroides uniformis</name>
    <dbReference type="NCBI Taxonomy" id="820"/>
    <lineage>
        <taxon>Bacteria</taxon>
        <taxon>Pseudomonadati</taxon>
        <taxon>Bacteroidota</taxon>
        <taxon>Bacteroidia</taxon>
        <taxon>Bacteroidales</taxon>
        <taxon>Bacteroidaceae</taxon>
        <taxon>Bacteroides</taxon>
    </lineage>
</organism>
<comment type="caution">
    <text evidence="3">The sequence shown here is derived from an EMBL/GenBank/DDBJ whole genome shotgun (WGS) entry which is preliminary data.</text>
</comment>
<dbReference type="AlphaFoldDB" id="A0A414JMK9"/>
<feature type="domain" description="HU" evidence="2">
    <location>
        <begin position="1"/>
        <end position="123"/>
    </location>
</feature>
<protein>
    <submittedName>
        <fullName evidence="3">DNA-binding protein</fullName>
    </submittedName>
</protein>
<keyword evidence="1 3" id="KW-0238">DNA-binding</keyword>
<dbReference type="SUPFAM" id="SSF46785">
    <property type="entry name" value="Winged helix' DNA-binding domain"/>
    <property type="match status" value="1"/>
</dbReference>
<dbReference type="InterPro" id="IPR010992">
    <property type="entry name" value="IHF-like_DNA-bd_dom_sf"/>
</dbReference>
<dbReference type="Gene3D" id="4.10.520.10">
    <property type="entry name" value="IHF-like DNA-binding proteins"/>
    <property type="match status" value="1"/>
</dbReference>
<dbReference type="InterPro" id="IPR041607">
    <property type="entry name" value="HU-HIG"/>
</dbReference>
<dbReference type="SUPFAM" id="SSF47729">
    <property type="entry name" value="IHF-like DNA-binding proteins"/>
    <property type="match status" value="1"/>
</dbReference>
<dbReference type="InterPro" id="IPR036388">
    <property type="entry name" value="WH-like_DNA-bd_sf"/>
</dbReference>
<name>A0A414JMK9_BACUN</name>
<evidence type="ECO:0000313" key="3">
    <source>
        <dbReference type="EMBL" id="RHE59208.1"/>
    </source>
</evidence>
<dbReference type="RefSeq" id="WP_025836403.1">
    <property type="nucleotide sequence ID" value="NZ_CP176641.1"/>
</dbReference>
<dbReference type="GO" id="GO:0003677">
    <property type="term" value="F:DNA binding"/>
    <property type="evidence" value="ECO:0007669"/>
    <property type="project" value="UniProtKB-KW"/>
</dbReference>
<evidence type="ECO:0000259" key="2">
    <source>
        <dbReference type="Pfam" id="PF18291"/>
    </source>
</evidence>
<dbReference type="Proteomes" id="UP000284640">
    <property type="component" value="Unassembled WGS sequence"/>
</dbReference>
<accession>A0A414JMK9</accession>
<reference evidence="3 4" key="1">
    <citation type="submission" date="2018-08" db="EMBL/GenBank/DDBJ databases">
        <title>A genome reference for cultivated species of the human gut microbiota.</title>
        <authorList>
            <person name="Zou Y."/>
            <person name="Xue W."/>
            <person name="Luo G."/>
        </authorList>
    </citation>
    <scope>NUCLEOTIDE SEQUENCE [LARGE SCALE GENOMIC DNA]</scope>
    <source>
        <strain evidence="3 4">AM27-46</strain>
    </source>
</reference>
<proteinExistence type="predicted"/>
<dbReference type="Pfam" id="PF18291">
    <property type="entry name" value="HU-HIG"/>
    <property type="match status" value="1"/>
</dbReference>
<evidence type="ECO:0000256" key="1">
    <source>
        <dbReference type="ARBA" id="ARBA00023125"/>
    </source>
</evidence>
<evidence type="ECO:0000313" key="4">
    <source>
        <dbReference type="Proteomes" id="UP000284640"/>
    </source>
</evidence>
<dbReference type="Gene3D" id="1.10.10.10">
    <property type="entry name" value="Winged helix-like DNA-binding domain superfamily/Winged helix DNA-binding domain"/>
    <property type="match status" value="1"/>
</dbReference>
<dbReference type="InterPro" id="IPR036390">
    <property type="entry name" value="WH_DNA-bd_sf"/>
</dbReference>
<gene>
    <name evidence="3" type="ORF">DW729_12840</name>
</gene>
<sequence>MAIVFDWYENPNASEEEGEKGLHPRIFLNGKVDTDKLCSMIHARSSLTVGDAQSAISTLAKICSEELRDGRVVHIDGLGYFAPTLESTQRVTRSTPNKSAKLRLKTISFRPDIKLKAELAGISATQAKYTRHSAQLSEVEIDIRLKEYFAEHSIMVRYDFQELCGLTRATANRHLRRLQDEGKLKNVGRRTQPIYMPAPGYYGVSRDAVQER</sequence>